<dbReference type="PANTHER" id="PTHR48419:SF1">
    <property type="entry name" value="SULFOTRANSFERASE DOMAIN-CONTAINING PROTEIN"/>
    <property type="match status" value="1"/>
</dbReference>
<dbReference type="InterPro" id="IPR053226">
    <property type="entry name" value="Pyrrolopyrazine_biosynth_F"/>
</dbReference>
<accession>S7ZBE7</accession>
<dbReference type="AlphaFoldDB" id="S7ZBE7"/>
<evidence type="ECO:0000313" key="1">
    <source>
        <dbReference type="EMBL" id="EPS26011.1"/>
    </source>
</evidence>
<dbReference type="eggNOG" id="ENOG502S3K0">
    <property type="taxonomic scope" value="Eukaryota"/>
</dbReference>
<keyword evidence="2" id="KW-1185">Reference proteome</keyword>
<proteinExistence type="predicted"/>
<evidence type="ECO:0008006" key="3">
    <source>
        <dbReference type="Google" id="ProtNLM"/>
    </source>
</evidence>
<name>S7ZBE7_PENO1</name>
<dbReference type="STRING" id="933388.S7ZBE7"/>
<sequence length="358" mass="40727">MNGQSSAPKPPQGIFLISYARTASNLLCKILALEEQPRAFSNESNGYYFRSAFLPHWMTGNPYRPLGERSTDEVQEMQSVYQQCYENLERESNACLEQGKIFFFKEHAPWFSNPAAISEWLGEPAGHPKSAFQVRPVGVDEGSSSQTPTQTWSKENHTILCDEILQKWRPVFLIRHPALAFPSYYRATLEVHKGGKAHSSEMMPLLRASMTLRWNRFIYDWACRFDPHPLMLDADDVILNQAAIVQFCEDIGLDSTRLRFSWDPSADSRAQLSGSPEEYAARATFKNIFGKTLLNSSGILRTKSQTHVDIAAEAEKWKTEFGPEMAAFVEKAVREAMPDYEYLRARRSYERISEGVSG</sequence>
<dbReference type="PhylomeDB" id="S7ZBE7"/>
<organism evidence="1 2">
    <name type="scientific">Penicillium oxalicum (strain 114-2 / CGMCC 5302)</name>
    <name type="common">Penicillium decumbens</name>
    <dbReference type="NCBI Taxonomy" id="933388"/>
    <lineage>
        <taxon>Eukaryota</taxon>
        <taxon>Fungi</taxon>
        <taxon>Dikarya</taxon>
        <taxon>Ascomycota</taxon>
        <taxon>Pezizomycotina</taxon>
        <taxon>Eurotiomycetes</taxon>
        <taxon>Eurotiomycetidae</taxon>
        <taxon>Eurotiales</taxon>
        <taxon>Aspergillaceae</taxon>
        <taxon>Penicillium</taxon>
    </lineage>
</organism>
<evidence type="ECO:0000313" key="2">
    <source>
        <dbReference type="Proteomes" id="UP000019376"/>
    </source>
</evidence>
<dbReference type="Proteomes" id="UP000019376">
    <property type="component" value="Unassembled WGS sequence"/>
</dbReference>
<dbReference type="SUPFAM" id="SSF52540">
    <property type="entry name" value="P-loop containing nucleoside triphosphate hydrolases"/>
    <property type="match status" value="1"/>
</dbReference>
<dbReference type="EMBL" id="KB644408">
    <property type="protein sequence ID" value="EPS26011.1"/>
    <property type="molecule type" value="Genomic_DNA"/>
</dbReference>
<protein>
    <recommendedName>
        <fullName evidence="3">Sulfotransferase domain-containing protein</fullName>
    </recommendedName>
</protein>
<reference evidence="1 2" key="1">
    <citation type="journal article" date="2013" name="PLoS ONE">
        <title>Genomic and secretomic analyses reveal unique features of the lignocellulolytic enzyme system of Penicillium decumbens.</title>
        <authorList>
            <person name="Liu G."/>
            <person name="Zhang L."/>
            <person name="Wei X."/>
            <person name="Zou G."/>
            <person name="Qin Y."/>
            <person name="Ma L."/>
            <person name="Li J."/>
            <person name="Zheng H."/>
            <person name="Wang S."/>
            <person name="Wang C."/>
            <person name="Xun L."/>
            <person name="Zhao G.-P."/>
            <person name="Zhou Z."/>
            <person name="Qu Y."/>
        </authorList>
    </citation>
    <scope>NUCLEOTIDE SEQUENCE [LARGE SCALE GENOMIC DNA]</scope>
    <source>
        <strain evidence="2">114-2 / CGMCC 5302</strain>
    </source>
</reference>
<dbReference type="PANTHER" id="PTHR48419">
    <property type="entry name" value="SULFOTRANSFERASE DOMAIN-CONTAINING PROTEIN"/>
    <property type="match status" value="1"/>
</dbReference>
<dbReference type="HOGENOM" id="CLU_033907_2_0_1"/>
<dbReference type="OrthoDB" id="3650366at2759"/>
<gene>
    <name evidence="1" type="ORF">PDE_00947</name>
</gene>
<dbReference type="InterPro" id="IPR027417">
    <property type="entry name" value="P-loop_NTPase"/>
</dbReference>
<dbReference type="Gene3D" id="3.40.50.300">
    <property type="entry name" value="P-loop containing nucleotide triphosphate hydrolases"/>
    <property type="match status" value="1"/>
</dbReference>